<accession>A0A1L9VJJ2</accession>
<dbReference type="VEuPathDB" id="FungiDB:ASPGLDRAFT_379234"/>
<proteinExistence type="predicted"/>
<reference evidence="3" key="1">
    <citation type="journal article" date="2017" name="Genome Biol.">
        <title>Comparative genomics reveals high biological diversity and specific adaptations in the industrially and medically important fungal genus Aspergillus.</title>
        <authorList>
            <person name="de Vries R.P."/>
            <person name="Riley R."/>
            <person name="Wiebenga A."/>
            <person name="Aguilar-Osorio G."/>
            <person name="Amillis S."/>
            <person name="Uchima C.A."/>
            <person name="Anderluh G."/>
            <person name="Asadollahi M."/>
            <person name="Askin M."/>
            <person name="Barry K."/>
            <person name="Battaglia E."/>
            <person name="Bayram O."/>
            <person name="Benocci T."/>
            <person name="Braus-Stromeyer S.A."/>
            <person name="Caldana C."/>
            <person name="Canovas D."/>
            <person name="Cerqueira G.C."/>
            <person name="Chen F."/>
            <person name="Chen W."/>
            <person name="Choi C."/>
            <person name="Clum A."/>
            <person name="Dos Santos R.A."/>
            <person name="Damasio A.R."/>
            <person name="Diallinas G."/>
            <person name="Emri T."/>
            <person name="Fekete E."/>
            <person name="Flipphi M."/>
            <person name="Freyberg S."/>
            <person name="Gallo A."/>
            <person name="Gournas C."/>
            <person name="Habgood R."/>
            <person name="Hainaut M."/>
            <person name="Harispe M.L."/>
            <person name="Henrissat B."/>
            <person name="Hilden K.S."/>
            <person name="Hope R."/>
            <person name="Hossain A."/>
            <person name="Karabika E."/>
            <person name="Karaffa L."/>
            <person name="Karanyi Z."/>
            <person name="Krasevec N."/>
            <person name="Kuo A."/>
            <person name="Kusch H."/>
            <person name="LaButti K."/>
            <person name="Lagendijk E.L."/>
            <person name="Lapidus A."/>
            <person name="Levasseur A."/>
            <person name="Lindquist E."/>
            <person name="Lipzen A."/>
            <person name="Logrieco A.F."/>
            <person name="MacCabe A."/>
            <person name="Maekelae M.R."/>
            <person name="Malavazi I."/>
            <person name="Melin P."/>
            <person name="Meyer V."/>
            <person name="Mielnichuk N."/>
            <person name="Miskei M."/>
            <person name="Molnar A.P."/>
            <person name="Mule G."/>
            <person name="Ngan C.Y."/>
            <person name="Orejas M."/>
            <person name="Orosz E."/>
            <person name="Ouedraogo J.P."/>
            <person name="Overkamp K.M."/>
            <person name="Park H.-S."/>
            <person name="Perrone G."/>
            <person name="Piumi F."/>
            <person name="Punt P.J."/>
            <person name="Ram A.F."/>
            <person name="Ramon A."/>
            <person name="Rauscher S."/>
            <person name="Record E."/>
            <person name="Riano-Pachon D.M."/>
            <person name="Robert V."/>
            <person name="Roehrig J."/>
            <person name="Ruller R."/>
            <person name="Salamov A."/>
            <person name="Salih N.S."/>
            <person name="Samson R.A."/>
            <person name="Sandor E."/>
            <person name="Sanguinetti M."/>
            <person name="Schuetze T."/>
            <person name="Sepcic K."/>
            <person name="Shelest E."/>
            <person name="Sherlock G."/>
            <person name="Sophianopoulou V."/>
            <person name="Squina F.M."/>
            <person name="Sun H."/>
            <person name="Susca A."/>
            <person name="Todd R.B."/>
            <person name="Tsang A."/>
            <person name="Unkles S.E."/>
            <person name="van de Wiele N."/>
            <person name="van Rossen-Uffink D."/>
            <person name="Oliveira J.V."/>
            <person name="Vesth T.C."/>
            <person name="Visser J."/>
            <person name="Yu J.-H."/>
            <person name="Zhou M."/>
            <person name="Andersen M.R."/>
            <person name="Archer D.B."/>
            <person name="Baker S.E."/>
            <person name="Benoit I."/>
            <person name="Brakhage A.A."/>
            <person name="Braus G.H."/>
            <person name="Fischer R."/>
            <person name="Frisvad J.C."/>
            <person name="Goldman G.H."/>
            <person name="Houbraken J."/>
            <person name="Oakley B."/>
            <person name="Pocsi I."/>
            <person name="Scazzocchio C."/>
            <person name="Seiboth B."/>
            <person name="vanKuyk P.A."/>
            <person name="Wortman J."/>
            <person name="Dyer P.S."/>
            <person name="Grigoriev I.V."/>
        </authorList>
    </citation>
    <scope>NUCLEOTIDE SEQUENCE [LARGE SCALE GENOMIC DNA]</scope>
    <source>
        <strain evidence="3">CBS 516.65</strain>
    </source>
</reference>
<feature type="transmembrane region" description="Helical" evidence="1">
    <location>
        <begin position="19"/>
        <end position="46"/>
    </location>
</feature>
<keyword evidence="1" id="KW-1133">Transmembrane helix</keyword>
<name>A0A1L9VJJ2_ASPGL</name>
<dbReference type="AlphaFoldDB" id="A0A1L9VJJ2"/>
<keyword evidence="3" id="KW-1185">Reference proteome</keyword>
<dbReference type="EMBL" id="KV878898">
    <property type="protein sequence ID" value="OJJ84062.1"/>
    <property type="molecule type" value="Genomic_DNA"/>
</dbReference>
<organism evidence="2 3">
    <name type="scientific">Aspergillus glaucus CBS 516.65</name>
    <dbReference type="NCBI Taxonomy" id="1160497"/>
    <lineage>
        <taxon>Eukaryota</taxon>
        <taxon>Fungi</taxon>
        <taxon>Dikarya</taxon>
        <taxon>Ascomycota</taxon>
        <taxon>Pezizomycotina</taxon>
        <taxon>Eurotiomycetes</taxon>
        <taxon>Eurotiomycetidae</taxon>
        <taxon>Eurotiales</taxon>
        <taxon>Aspergillaceae</taxon>
        <taxon>Aspergillus</taxon>
        <taxon>Aspergillus subgen. Aspergillus</taxon>
    </lineage>
</organism>
<sequence>MCGANFEVEDLINLSLPPWVGGCLAAFSAVVEVVGGLWASTQAFYLRVFMPKSLMALGKVFMACPGSNKSTEGGSGEGQFMGSFIQDDGEVLILLWCVFSPEGHKTLPEILLQGRASPGISCGRGMALWDRPSSFLCLFVCRFIPCNASMSRNPANMHLSGWDGLASEGSVGPGLCGFLKGQDGALAGASGAAL</sequence>
<evidence type="ECO:0000256" key="1">
    <source>
        <dbReference type="SAM" id="Phobius"/>
    </source>
</evidence>
<gene>
    <name evidence="2" type="ORF">ASPGLDRAFT_379234</name>
</gene>
<dbReference type="GeneID" id="34461141"/>
<evidence type="ECO:0000313" key="2">
    <source>
        <dbReference type="EMBL" id="OJJ84062.1"/>
    </source>
</evidence>
<dbReference type="RefSeq" id="XP_022400760.1">
    <property type="nucleotide sequence ID" value="XM_022544880.1"/>
</dbReference>
<keyword evidence="1" id="KW-0472">Membrane</keyword>
<protein>
    <submittedName>
        <fullName evidence="2">Uncharacterized protein</fullName>
    </submittedName>
</protein>
<keyword evidence="1" id="KW-0812">Transmembrane</keyword>
<evidence type="ECO:0000313" key="3">
    <source>
        <dbReference type="Proteomes" id="UP000184300"/>
    </source>
</evidence>
<dbReference type="Proteomes" id="UP000184300">
    <property type="component" value="Unassembled WGS sequence"/>
</dbReference>